<dbReference type="AlphaFoldDB" id="A0A2T0PYF8"/>
<name>A0A2T0PYF8_9ACTN</name>
<accession>A0A2T0PYF8</accession>
<dbReference type="CDD" id="cd03143">
    <property type="entry name" value="A4_beta-galactosidase_middle_domain"/>
    <property type="match status" value="1"/>
</dbReference>
<dbReference type="Gene3D" id="3.20.20.80">
    <property type="entry name" value="Glycosidases"/>
    <property type="match status" value="1"/>
</dbReference>
<dbReference type="Gene3D" id="3.40.50.880">
    <property type="match status" value="1"/>
</dbReference>
<protein>
    <submittedName>
        <fullName evidence="1">Beta-galactosidase-like protein</fullName>
    </submittedName>
</protein>
<proteinExistence type="predicted"/>
<dbReference type="InterPro" id="IPR029062">
    <property type="entry name" value="Class_I_gatase-like"/>
</dbReference>
<evidence type="ECO:0000313" key="2">
    <source>
        <dbReference type="Proteomes" id="UP000237846"/>
    </source>
</evidence>
<dbReference type="SUPFAM" id="SSF51445">
    <property type="entry name" value="(Trans)glycosidases"/>
    <property type="match status" value="1"/>
</dbReference>
<dbReference type="OrthoDB" id="9780891at2"/>
<dbReference type="SUPFAM" id="SSF52317">
    <property type="entry name" value="Class I glutamine amidotransferase-like"/>
    <property type="match status" value="1"/>
</dbReference>
<reference evidence="1 2" key="1">
    <citation type="submission" date="2018-03" db="EMBL/GenBank/DDBJ databases">
        <title>Genomic Encyclopedia of Archaeal and Bacterial Type Strains, Phase II (KMG-II): from individual species to whole genera.</title>
        <authorList>
            <person name="Goeker M."/>
        </authorList>
    </citation>
    <scope>NUCLEOTIDE SEQUENCE [LARGE SCALE GENOMIC DNA]</scope>
    <source>
        <strain evidence="1 2">DSM 45601</strain>
    </source>
</reference>
<evidence type="ECO:0000313" key="1">
    <source>
        <dbReference type="EMBL" id="PRX96548.1"/>
    </source>
</evidence>
<gene>
    <name evidence="1" type="ORF">CLV72_10771</name>
</gene>
<dbReference type="InterPro" id="IPR028212">
    <property type="entry name" value="GHL6"/>
</dbReference>
<sequence>MQVDSPSTERDLPRDSRWRLPYNILQTNLQDIDASMDAEAAADAVREYGADTWLLNAGGISSFYPTDLPFQTRNPLLGSRPSGDLFGDAVAAAKRRGIKVIARFDMSKVSARIAAAHPEWLYRSPAGRPQVYNTLSSACPSGEYYQERSLDVVDEVLDRYDVDGVFFNWFNFNERDYDEVMHGPCHCGACQEGFARFSGGRPLPADMKAPEFGLWRRYVSATLARLTAKIVDHVGSRGRDVGVILRRGAPIEYVEGNNAYRAMPGKEFWPHATAEAVSAQTSSRPGASVMVNCVAFIDPVYRMGSEQPEHFAQYLVQAVARGGNPSAYYFGAPGRLPMEWAVSAGREVMRFRSAHGELYRDLRPAATVGLVRPDHGSAAPGAYWDVLEEFRGLYLALLEAHIPFDVLPVDRLARLGADGALRRYGLVVLPDVGTLRDGAAAVDEYVHGGGTLLLTGSSGVGRDGALELASSPALQALVPVLSGEELRSTYVTDRPQPRAGEFHYSGPLIPVFGRYQRFAWKPGAEKTGAVLPRAPFGPPELSYGHIVGGDPGHVRSRFGSGRVVHVPWTVGRTYREFGKTDVRDHIVSVARSVLRVPVTADLPDSVEVIVGSSGRSTVVHLINHSGAGRRSYGPHLPVPGGRLRLVGEGARSRTATALVSGTPLRAEADDGDLVFELPALDLFEVVAIAPE</sequence>
<dbReference type="RefSeq" id="WP_106249831.1">
    <property type="nucleotide sequence ID" value="NZ_PVZC01000007.1"/>
</dbReference>
<organism evidence="1 2">
    <name type="scientific">Allonocardiopsis opalescens</name>
    <dbReference type="NCBI Taxonomy" id="1144618"/>
    <lineage>
        <taxon>Bacteria</taxon>
        <taxon>Bacillati</taxon>
        <taxon>Actinomycetota</taxon>
        <taxon>Actinomycetes</taxon>
        <taxon>Streptosporangiales</taxon>
        <taxon>Allonocardiopsis</taxon>
    </lineage>
</organism>
<dbReference type="EMBL" id="PVZC01000007">
    <property type="protein sequence ID" value="PRX96548.1"/>
    <property type="molecule type" value="Genomic_DNA"/>
</dbReference>
<dbReference type="Pfam" id="PF14871">
    <property type="entry name" value="GHL6"/>
    <property type="match status" value="1"/>
</dbReference>
<comment type="caution">
    <text evidence="1">The sequence shown here is derived from an EMBL/GenBank/DDBJ whole genome shotgun (WGS) entry which is preliminary data.</text>
</comment>
<dbReference type="Proteomes" id="UP000237846">
    <property type="component" value="Unassembled WGS sequence"/>
</dbReference>
<dbReference type="InterPro" id="IPR017853">
    <property type="entry name" value="GH"/>
</dbReference>
<keyword evidence="2" id="KW-1185">Reference proteome</keyword>